<reference evidence="6 7" key="1">
    <citation type="submission" date="2016-10" db="EMBL/GenBank/DDBJ databases">
        <authorList>
            <person name="de Groot N.N."/>
        </authorList>
    </citation>
    <scope>NUCLEOTIDE SEQUENCE [LARGE SCALE GENOMIC DNA]</scope>
    <source>
        <strain evidence="6 7">JCM 19513</strain>
    </source>
</reference>
<dbReference type="CDD" id="cd01949">
    <property type="entry name" value="GGDEF"/>
    <property type="match status" value="1"/>
</dbReference>
<dbReference type="InterPro" id="IPR043128">
    <property type="entry name" value="Rev_trsase/Diguanyl_cyclase"/>
</dbReference>
<dbReference type="NCBIfam" id="TIGR00254">
    <property type="entry name" value="GGDEF"/>
    <property type="match status" value="1"/>
</dbReference>
<dbReference type="InterPro" id="IPR029787">
    <property type="entry name" value="Nucleotide_cyclase"/>
</dbReference>
<dbReference type="InterPro" id="IPR050469">
    <property type="entry name" value="Diguanylate_Cyclase"/>
</dbReference>
<evidence type="ECO:0000259" key="5">
    <source>
        <dbReference type="PROSITE" id="PS50887"/>
    </source>
</evidence>
<protein>
    <recommendedName>
        <fullName evidence="3">diguanylate cyclase</fullName>
        <ecNumber evidence="3">2.7.7.65</ecNumber>
    </recommendedName>
</protein>
<dbReference type="PANTHER" id="PTHR45138:SF24">
    <property type="entry name" value="DIGUANYLATE CYCLASE DGCC-RELATED"/>
    <property type="match status" value="1"/>
</dbReference>
<dbReference type="Pfam" id="PF00027">
    <property type="entry name" value="cNMP_binding"/>
    <property type="match status" value="1"/>
</dbReference>
<feature type="domain" description="Cyclic nucleotide-binding" evidence="4">
    <location>
        <begin position="18"/>
        <end position="136"/>
    </location>
</feature>
<name>A0A1H7T0P0_9GAMM</name>
<dbReference type="PANTHER" id="PTHR45138">
    <property type="entry name" value="REGULATORY COMPONENTS OF SENSORY TRANSDUCTION SYSTEM"/>
    <property type="match status" value="1"/>
</dbReference>
<dbReference type="GO" id="GO:0005886">
    <property type="term" value="C:plasma membrane"/>
    <property type="evidence" value="ECO:0007669"/>
    <property type="project" value="UniProtKB-SubCell"/>
</dbReference>
<dbReference type="AlphaFoldDB" id="A0A1H7T0P0"/>
<sequence>MSHDHWQTLLAQLQQADLFQGLPAKAMRAFCHQAQTLQLDAGQTLLNPEQDNHALFILLEGELLVHLSPGEPLPIATLKAGSCCGELSFLQEEKPCAYVTASRPCTLLRLTQSHLPNLLKSYPQLALNLINLLSQRLRHSTQALHASEQNANIDSLTGLYNRRRLEDIYERESTRCAYDNLPLNLLILDVDLFKDYNDQHGHIAGDFALMLVADTLRHELRPKDAIARFGGEEFVVLLPELNSRQSTSVGQRLRQRLAKTSEFHCPMGTLPGVTASIGLAQMRQGDSLISLISRADRALYRAKQRGRNQVCRA</sequence>
<dbReference type="Gene3D" id="2.60.120.10">
    <property type="entry name" value="Jelly Rolls"/>
    <property type="match status" value="1"/>
</dbReference>
<dbReference type="EC" id="2.7.7.65" evidence="3"/>
<dbReference type="STRING" id="1429083.GCA_001885685_02811"/>
<proteinExistence type="predicted"/>
<evidence type="ECO:0000256" key="3">
    <source>
        <dbReference type="ARBA" id="ARBA00012528"/>
    </source>
</evidence>
<evidence type="ECO:0000256" key="1">
    <source>
        <dbReference type="ARBA" id="ARBA00001946"/>
    </source>
</evidence>
<dbReference type="InterPro" id="IPR000160">
    <property type="entry name" value="GGDEF_dom"/>
</dbReference>
<accession>A0A1H7T0P0</accession>
<dbReference type="GO" id="GO:0043709">
    <property type="term" value="P:cell adhesion involved in single-species biofilm formation"/>
    <property type="evidence" value="ECO:0007669"/>
    <property type="project" value="TreeGrafter"/>
</dbReference>
<dbReference type="SMART" id="SM00100">
    <property type="entry name" value="cNMP"/>
    <property type="match status" value="1"/>
</dbReference>
<organism evidence="6 7">
    <name type="scientific">Atopomonas hussainii</name>
    <dbReference type="NCBI Taxonomy" id="1429083"/>
    <lineage>
        <taxon>Bacteria</taxon>
        <taxon>Pseudomonadati</taxon>
        <taxon>Pseudomonadota</taxon>
        <taxon>Gammaproteobacteria</taxon>
        <taxon>Pseudomonadales</taxon>
        <taxon>Pseudomonadaceae</taxon>
        <taxon>Atopomonas</taxon>
    </lineage>
</organism>
<dbReference type="GO" id="GO:0052621">
    <property type="term" value="F:diguanylate cyclase activity"/>
    <property type="evidence" value="ECO:0007669"/>
    <property type="project" value="UniProtKB-EC"/>
</dbReference>
<dbReference type="Pfam" id="PF00990">
    <property type="entry name" value="GGDEF"/>
    <property type="match status" value="1"/>
</dbReference>
<dbReference type="Gene3D" id="3.30.70.270">
    <property type="match status" value="1"/>
</dbReference>
<dbReference type="InterPro" id="IPR014710">
    <property type="entry name" value="RmlC-like_jellyroll"/>
</dbReference>
<dbReference type="SUPFAM" id="SSF55073">
    <property type="entry name" value="Nucleotide cyclase"/>
    <property type="match status" value="1"/>
</dbReference>
<evidence type="ECO:0000313" key="6">
    <source>
        <dbReference type="EMBL" id="SEL77846.1"/>
    </source>
</evidence>
<dbReference type="Proteomes" id="UP000185766">
    <property type="component" value="Unassembled WGS sequence"/>
</dbReference>
<dbReference type="InterPro" id="IPR018490">
    <property type="entry name" value="cNMP-bd_dom_sf"/>
</dbReference>
<dbReference type="PROSITE" id="PS50042">
    <property type="entry name" value="CNMP_BINDING_3"/>
    <property type="match status" value="1"/>
</dbReference>
<dbReference type="SUPFAM" id="SSF51206">
    <property type="entry name" value="cAMP-binding domain-like"/>
    <property type="match status" value="1"/>
</dbReference>
<dbReference type="InterPro" id="IPR000595">
    <property type="entry name" value="cNMP-bd_dom"/>
</dbReference>
<dbReference type="SMART" id="SM00267">
    <property type="entry name" value="GGDEF"/>
    <property type="match status" value="1"/>
</dbReference>
<dbReference type="GO" id="GO:1902201">
    <property type="term" value="P:negative regulation of bacterial-type flagellum-dependent cell motility"/>
    <property type="evidence" value="ECO:0007669"/>
    <property type="project" value="TreeGrafter"/>
</dbReference>
<comment type="cofactor">
    <cofactor evidence="1">
        <name>Mg(2+)</name>
        <dbReference type="ChEBI" id="CHEBI:18420"/>
    </cofactor>
</comment>
<dbReference type="FunFam" id="3.30.70.270:FF:000001">
    <property type="entry name" value="Diguanylate cyclase domain protein"/>
    <property type="match status" value="1"/>
</dbReference>
<dbReference type="PROSITE" id="PS50887">
    <property type="entry name" value="GGDEF"/>
    <property type="match status" value="1"/>
</dbReference>
<dbReference type="CDD" id="cd00038">
    <property type="entry name" value="CAP_ED"/>
    <property type="match status" value="1"/>
</dbReference>
<evidence type="ECO:0000259" key="4">
    <source>
        <dbReference type="PROSITE" id="PS50042"/>
    </source>
</evidence>
<evidence type="ECO:0000256" key="2">
    <source>
        <dbReference type="ARBA" id="ARBA00004533"/>
    </source>
</evidence>
<evidence type="ECO:0000313" key="7">
    <source>
        <dbReference type="Proteomes" id="UP000185766"/>
    </source>
</evidence>
<gene>
    <name evidence="6" type="ORF">SAMN05216214_12148</name>
</gene>
<dbReference type="EMBL" id="FOAS01000021">
    <property type="protein sequence ID" value="SEL77846.1"/>
    <property type="molecule type" value="Genomic_DNA"/>
</dbReference>
<feature type="domain" description="GGDEF" evidence="5">
    <location>
        <begin position="181"/>
        <end position="313"/>
    </location>
</feature>
<keyword evidence="7" id="KW-1185">Reference proteome</keyword>
<comment type="subcellular location">
    <subcellularLocation>
        <location evidence="2">Cell inner membrane</location>
    </subcellularLocation>
</comment>